<dbReference type="EMBL" id="CM007647">
    <property type="protein sequence ID" value="ONL98365.1"/>
    <property type="molecule type" value="Genomic_DNA"/>
</dbReference>
<name>A0A1D6K409_MAIZE</name>
<protein>
    <submittedName>
        <fullName evidence="1">Calcium ion binding</fullName>
    </submittedName>
</protein>
<sequence length="127" mass="14981">MVKHFLAIRCFVVAGHVSSSICMLIKSYSGFYLYVCYYIKNHFVLTESVCSFIWQQFRYKLAYSSNFSSILEPIIENNYQLFMVERLMMQGAKTFIKTMREFGSDLTLCDDPKKNTKVWQKPVYTDD</sequence>
<dbReference type="PANTHER" id="PTHR31469">
    <property type="entry name" value="OS07G0633600 PROTEIN"/>
    <property type="match status" value="1"/>
</dbReference>
<proteinExistence type="predicted"/>
<evidence type="ECO:0000313" key="1">
    <source>
        <dbReference type="EMBL" id="ONL98365.1"/>
    </source>
</evidence>
<accession>A0A1D6K409</accession>
<dbReference type="AlphaFoldDB" id="A0A1D6K409"/>
<gene>
    <name evidence="1" type="ORF">ZEAMMB73_Zm00001d029266</name>
</gene>
<organism evidence="1">
    <name type="scientific">Zea mays</name>
    <name type="common">Maize</name>
    <dbReference type="NCBI Taxonomy" id="4577"/>
    <lineage>
        <taxon>Eukaryota</taxon>
        <taxon>Viridiplantae</taxon>
        <taxon>Streptophyta</taxon>
        <taxon>Embryophyta</taxon>
        <taxon>Tracheophyta</taxon>
        <taxon>Spermatophyta</taxon>
        <taxon>Magnoliopsida</taxon>
        <taxon>Liliopsida</taxon>
        <taxon>Poales</taxon>
        <taxon>Poaceae</taxon>
        <taxon>PACMAD clade</taxon>
        <taxon>Panicoideae</taxon>
        <taxon>Andropogonodae</taxon>
        <taxon>Andropogoneae</taxon>
        <taxon>Tripsacinae</taxon>
        <taxon>Zea</taxon>
    </lineage>
</organism>
<reference evidence="1" key="1">
    <citation type="submission" date="2015-12" db="EMBL/GenBank/DDBJ databases">
        <title>Update maize B73 reference genome by single molecule sequencing technologies.</title>
        <authorList>
            <consortium name="Maize Genome Sequencing Project"/>
            <person name="Ware D."/>
        </authorList>
    </citation>
    <scope>NUCLEOTIDE SEQUENCE [LARGE SCALE GENOMIC DNA]</scope>
    <source>
        <tissue evidence="1">Seedling</tissue>
    </source>
</reference>
<dbReference type="PANTHER" id="PTHR31469:SF12">
    <property type="entry name" value="O-FUCOSYLTRANSFERASE FAMILY PROTEIN"/>
    <property type="match status" value="1"/>
</dbReference>